<dbReference type="InterPro" id="IPR007160">
    <property type="entry name" value="DUF362"/>
</dbReference>
<dbReference type="GO" id="GO:0051536">
    <property type="term" value="F:iron-sulfur cluster binding"/>
    <property type="evidence" value="ECO:0007669"/>
    <property type="project" value="UniProtKB-KW"/>
</dbReference>
<feature type="domain" description="DUF362" evidence="2">
    <location>
        <begin position="104"/>
        <end position="300"/>
    </location>
</feature>
<evidence type="ECO:0000313" key="3">
    <source>
        <dbReference type="EMBL" id="GFK94375.1"/>
    </source>
</evidence>
<name>A0A6V8M1Q1_9BACT</name>
<dbReference type="Proteomes" id="UP000494245">
    <property type="component" value="Unassembled WGS sequence"/>
</dbReference>
<keyword evidence="1" id="KW-0408">Iron</keyword>
<dbReference type="Pfam" id="PF04015">
    <property type="entry name" value="DUF362"/>
    <property type="match status" value="1"/>
</dbReference>
<dbReference type="AlphaFoldDB" id="A0A6V8M1Q1"/>
<proteinExistence type="predicted"/>
<comment type="caution">
    <text evidence="3">The sequence shown here is derived from an EMBL/GenBank/DDBJ whole genome shotgun (WGS) entry which is preliminary data.</text>
</comment>
<protein>
    <recommendedName>
        <fullName evidence="2">DUF362 domain-containing protein</fullName>
    </recommendedName>
</protein>
<evidence type="ECO:0000256" key="1">
    <source>
        <dbReference type="ARBA" id="ARBA00023014"/>
    </source>
</evidence>
<keyword evidence="1" id="KW-0479">Metal-binding</keyword>
<reference evidence="3 4" key="1">
    <citation type="submission" date="2020-04" db="EMBL/GenBank/DDBJ databases">
        <authorList>
            <consortium name="Desulfovibrio sp. FSS-1 genome sequencing consortium"/>
            <person name="Shimoshige H."/>
            <person name="Kobayashi H."/>
            <person name="Maekawa T."/>
        </authorList>
    </citation>
    <scope>NUCLEOTIDE SEQUENCE [LARGE SCALE GENOMIC DNA]</scope>
    <source>
        <strain evidence="3 4">SIID29052-01</strain>
    </source>
</reference>
<keyword evidence="4" id="KW-1185">Reference proteome</keyword>
<organism evidence="3 4">
    <name type="scientific">Fundidesulfovibrio magnetotacticus</name>
    <dbReference type="NCBI Taxonomy" id="2730080"/>
    <lineage>
        <taxon>Bacteria</taxon>
        <taxon>Pseudomonadati</taxon>
        <taxon>Thermodesulfobacteriota</taxon>
        <taxon>Desulfovibrionia</taxon>
        <taxon>Desulfovibrionales</taxon>
        <taxon>Desulfovibrionaceae</taxon>
        <taxon>Fundidesulfovibrio</taxon>
    </lineage>
</organism>
<dbReference type="RefSeq" id="WP_173084384.1">
    <property type="nucleotide sequence ID" value="NZ_BLTE01000009.1"/>
</dbReference>
<dbReference type="InterPro" id="IPR006311">
    <property type="entry name" value="TAT_signal"/>
</dbReference>
<gene>
    <name evidence="3" type="ORF">NNJEOMEG_02219</name>
</gene>
<evidence type="ECO:0000313" key="4">
    <source>
        <dbReference type="Proteomes" id="UP000494245"/>
    </source>
</evidence>
<dbReference type="EMBL" id="BLTE01000009">
    <property type="protein sequence ID" value="GFK94375.1"/>
    <property type="molecule type" value="Genomic_DNA"/>
</dbReference>
<reference evidence="3 4" key="2">
    <citation type="submission" date="2020-05" db="EMBL/GenBank/DDBJ databases">
        <title>Draft genome sequence of Desulfovibrio sp. strainFSS-1.</title>
        <authorList>
            <person name="Shimoshige H."/>
            <person name="Kobayashi H."/>
            <person name="Maekawa T."/>
        </authorList>
    </citation>
    <scope>NUCLEOTIDE SEQUENCE [LARGE SCALE GENOMIC DNA]</scope>
    <source>
        <strain evidence="3 4">SIID29052-01</strain>
    </source>
</reference>
<keyword evidence="1" id="KW-0411">Iron-sulfur</keyword>
<accession>A0A6V8M1Q1</accession>
<sequence>MKESDDIPLGRGLKRRDFLRRAARASALAAGACGLGLALYDPHGPPAQPEVTALPGLGDFSRKDPASGAPRMAVVRGTDRAAMFEAGVRALGGMEAFVRPGDSVLVKVNAAFASPATLGATTHPELLAAVIRACKGAGASRLAVTDNPINNPESCFEITGLAGAARQQGATLVIPRARLFAPATLPGGRLIRDWPVLAGAFTGVNKVIALAPVKDHARAGASMLLKNAYGLLGGRRNVFHQDINGIIAELALLVRPTLSVLDGVVSMMANGPTGGSLSDLKATGTLVVSTDPVAADAFGVELLGRTLDDVPYIRMAQAAGAGTADYRSLDPVRLDSGA</sequence>
<dbReference type="PROSITE" id="PS51318">
    <property type="entry name" value="TAT"/>
    <property type="match status" value="1"/>
</dbReference>
<evidence type="ECO:0000259" key="2">
    <source>
        <dbReference type="Pfam" id="PF04015"/>
    </source>
</evidence>